<dbReference type="Proteomes" id="UP000544134">
    <property type="component" value="Unassembled WGS sequence"/>
</dbReference>
<gene>
    <name evidence="7" type="ORF">HHL24_04240</name>
</gene>
<evidence type="ECO:0000259" key="5">
    <source>
        <dbReference type="Pfam" id="PF08442"/>
    </source>
</evidence>
<dbReference type="Gene3D" id="3.40.50.261">
    <property type="entry name" value="Succinyl-CoA synthetase domains"/>
    <property type="match status" value="1"/>
</dbReference>
<accession>A0A848I4A0</accession>
<evidence type="ECO:0000313" key="7">
    <source>
        <dbReference type="EMBL" id="NML97167.1"/>
    </source>
</evidence>
<keyword evidence="3" id="KW-0808">Transferase</keyword>
<dbReference type="GO" id="GO:0042709">
    <property type="term" value="C:succinate-CoA ligase complex"/>
    <property type="evidence" value="ECO:0007669"/>
    <property type="project" value="TreeGrafter"/>
</dbReference>
<dbReference type="RefSeq" id="WP_169484166.1">
    <property type="nucleotide sequence ID" value="NZ_JABBGJ010000004.1"/>
</dbReference>
<evidence type="ECO:0000313" key="8">
    <source>
        <dbReference type="Proteomes" id="UP000544134"/>
    </source>
</evidence>
<comment type="caution">
    <text evidence="7">The sequence shown here is derived from an EMBL/GenBank/DDBJ whole genome shotgun (WGS) entry which is preliminary data.</text>
</comment>
<dbReference type="Gene3D" id="3.30.470.20">
    <property type="entry name" value="ATP-grasp fold, B domain"/>
    <property type="match status" value="1"/>
</dbReference>
<proteinExistence type="predicted"/>
<organism evidence="7 8">
    <name type="scientific">Paraburkholderia polaris</name>
    <dbReference type="NCBI Taxonomy" id="2728848"/>
    <lineage>
        <taxon>Bacteria</taxon>
        <taxon>Pseudomonadati</taxon>
        <taxon>Pseudomonadota</taxon>
        <taxon>Betaproteobacteria</taxon>
        <taxon>Burkholderiales</taxon>
        <taxon>Burkholderiaceae</taxon>
        <taxon>Paraburkholderia</taxon>
    </lineage>
</organism>
<dbReference type="PANTHER" id="PTHR11815">
    <property type="entry name" value="SUCCINYL-COA SYNTHETASE BETA CHAIN"/>
    <property type="match status" value="1"/>
</dbReference>
<dbReference type="GO" id="GO:0006104">
    <property type="term" value="P:succinyl-CoA metabolic process"/>
    <property type="evidence" value="ECO:0007669"/>
    <property type="project" value="TreeGrafter"/>
</dbReference>
<comment type="catalytic activity">
    <reaction evidence="4">
        <text>oxaloacetate + acetyl-CoA + ADP + phosphate = citrate + ATP + CoA</text>
        <dbReference type="Rhea" id="RHEA:21160"/>
        <dbReference type="ChEBI" id="CHEBI:16452"/>
        <dbReference type="ChEBI" id="CHEBI:16947"/>
        <dbReference type="ChEBI" id="CHEBI:30616"/>
        <dbReference type="ChEBI" id="CHEBI:43474"/>
        <dbReference type="ChEBI" id="CHEBI:57287"/>
        <dbReference type="ChEBI" id="CHEBI:57288"/>
        <dbReference type="ChEBI" id="CHEBI:456216"/>
        <dbReference type="EC" id="2.3.3.8"/>
    </reaction>
</comment>
<feature type="domain" description="ATP-grasp fold succinyl-CoA synthetase-type" evidence="5">
    <location>
        <begin position="53"/>
        <end position="197"/>
    </location>
</feature>
<evidence type="ECO:0000256" key="3">
    <source>
        <dbReference type="ARBA" id="ARBA00023315"/>
    </source>
</evidence>
<dbReference type="GO" id="GO:0006099">
    <property type="term" value="P:tricarboxylic acid cycle"/>
    <property type="evidence" value="ECO:0007669"/>
    <property type="project" value="TreeGrafter"/>
</dbReference>
<dbReference type="SUPFAM" id="SSF56059">
    <property type="entry name" value="Glutathione synthetase ATP-binding domain-like"/>
    <property type="match status" value="1"/>
</dbReference>
<dbReference type="InterPro" id="IPR013650">
    <property type="entry name" value="ATP-grasp_succ-CoA_synth-type"/>
</dbReference>
<keyword evidence="8" id="KW-1185">Reference proteome</keyword>
<dbReference type="GO" id="GO:0003878">
    <property type="term" value="F:ATP citrate synthase activity"/>
    <property type="evidence" value="ECO:0007669"/>
    <property type="project" value="UniProtKB-EC"/>
</dbReference>
<evidence type="ECO:0000259" key="6">
    <source>
        <dbReference type="Pfam" id="PF16114"/>
    </source>
</evidence>
<dbReference type="AlphaFoldDB" id="A0A848I4A0"/>
<dbReference type="GO" id="GO:0004775">
    <property type="term" value="F:succinate-CoA ligase (ADP-forming) activity"/>
    <property type="evidence" value="ECO:0007669"/>
    <property type="project" value="TreeGrafter"/>
</dbReference>
<dbReference type="InterPro" id="IPR016102">
    <property type="entry name" value="Succinyl-CoA_synth-like"/>
</dbReference>
<dbReference type="InterPro" id="IPR032263">
    <property type="entry name" value="Citrate-bd"/>
</dbReference>
<evidence type="ECO:0000256" key="1">
    <source>
        <dbReference type="ARBA" id="ARBA00022598"/>
    </source>
</evidence>
<sequence length="428" mass="47174">MQVTGMFHGSRMLQFVDFPTTEVLGPSASEEEIRALIDRHGLIFIKPMFKGGVGKKGKAGLIGKATDLKTALKEKERLYFVEHSVGNTVAKANGVTFEAGVPAEHEVYFSITDSTHFRAPTMTLTHHGGMDIEELDRTQVAQVPFDPLTGLKAFVVANALSALGAPKQIISPLVQHLPKLWELYHDYGMTTLELNPIRMRVDKKGRMTPVACDFKCGFDRDDPRWRRLNLPASLFAVDYSDFEQEINQLRTYQGQSDVYVINSSGTILAPTFGGGANSLVTQMLGDDAIISSDFGGNPPYEKMKEVARICFKHWLKQSNVLFIIGGKSNNTDIFETFRAMADALREHFSRHGATPLYVVIGRGGPNLVRGMGAMRDTLDALGLPYRFFGFDSDMSEVVLHAKQVDAWMKAGGREQVAARLGIAPSLAA</sequence>
<protein>
    <submittedName>
        <fullName evidence="7">Carboxylate--amine ligase</fullName>
    </submittedName>
</protein>
<name>A0A848I4A0_9BURK</name>
<dbReference type="Pfam" id="PF16114">
    <property type="entry name" value="Citrate_bind"/>
    <property type="match status" value="1"/>
</dbReference>
<keyword evidence="3" id="KW-0012">Acyltransferase</keyword>
<feature type="domain" description="ATP-citrate synthase citrate-binding" evidence="6">
    <location>
        <begin position="242"/>
        <end position="401"/>
    </location>
</feature>
<evidence type="ECO:0000256" key="2">
    <source>
        <dbReference type="ARBA" id="ARBA00022741"/>
    </source>
</evidence>
<keyword evidence="1 7" id="KW-0436">Ligase</keyword>
<evidence type="ECO:0000256" key="4">
    <source>
        <dbReference type="ARBA" id="ARBA00047593"/>
    </source>
</evidence>
<dbReference type="Pfam" id="PF08442">
    <property type="entry name" value="ATP-grasp_2"/>
    <property type="match status" value="1"/>
</dbReference>
<keyword evidence="2" id="KW-0547">Nucleotide-binding</keyword>
<dbReference type="EMBL" id="JABBGJ010000004">
    <property type="protein sequence ID" value="NML97167.1"/>
    <property type="molecule type" value="Genomic_DNA"/>
</dbReference>
<dbReference type="GO" id="GO:0000166">
    <property type="term" value="F:nucleotide binding"/>
    <property type="evidence" value="ECO:0007669"/>
    <property type="project" value="UniProtKB-KW"/>
</dbReference>
<reference evidence="7 8" key="1">
    <citation type="submission" date="2020-04" db="EMBL/GenBank/DDBJ databases">
        <title>Paraburkholderia sp. RP-4-7 isolated from soil.</title>
        <authorList>
            <person name="Dahal R.H."/>
        </authorList>
    </citation>
    <scope>NUCLEOTIDE SEQUENCE [LARGE SCALE GENOMIC DNA]</scope>
    <source>
        <strain evidence="7 8">RP-4-7</strain>
    </source>
</reference>
<dbReference type="PANTHER" id="PTHR11815:SF10">
    <property type="entry name" value="SUCCINATE--COA LIGASE [GDP-FORMING] SUBUNIT BETA, MITOCHONDRIAL"/>
    <property type="match status" value="1"/>
</dbReference>